<dbReference type="Gene3D" id="2.60.40.730">
    <property type="entry name" value="SOR catalytic domain"/>
    <property type="match status" value="1"/>
</dbReference>
<keyword evidence="1" id="KW-0238">DNA-binding</keyword>
<dbReference type="RefSeq" id="WP_008789126.1">
    <property type="nucleotide sequence ID" value="NZ_AKCB01000001.1"/>
</dbReference>
<comment type="caution">
    <text evidence="3">The sequence shown here is derived from an EMBL/GenBank/DDBJ whole genome shotgun (WGS) entry which is preliminary data.</text>
</comment>
<gene>
    <name evidence="3" type="ORF">HMPREF9488_02026</name>
</gene>
<dbReference type="InterPro" id="IPR010982">
    <property type="entry name" value="Lambda_DNA-bd_dom_sf"/>
</dbReference>
<dbReference type="SMART" id="SM00530">
    <property type="entry name" value="HTH_XRE"/>
    <property type="match status" value="1"/>
</dbReference>
<feature type="domain" description="HTH cro/C1-type" evidence="2">
    <location>
        <begin position="10"/>
        <end position="64"/>
    </location>
</feature>
<name>E7GB85_9FIRM</name>
<dbReference type="SUPFAM" id="SSF47413">
    <property type="entry name" value="lambda repressor-like DNA-binding domains"/>
    <property type="match status" value="1"/>
</dbReference>
<dbReference type="GO" id="GO:0003677">
    <property type="term" value="F:DNA binding"/>
    <property type="evidence" value="ECO:0007669"/>
    <property type="project" value="UniProtKB-KW"/>
</dbReference>
<dbReference type="EMBL" id="ADKX01000034">
    <property type="protein sequence ID" value="EFW04620.1"/>
    <property type="molecule type" value="Genomic_DNA"/>
</dbReference>
<dbReference type="InterPro" id="IPR001387">
    <property type="entry name" value="Cro/C1-type_HTH"/>
</dbReference>
<protein>
    <submittedName>
        <fullName evidence="3">XRE family Transcriptional regulator</fullName>
    </submittedName>
</protein>
<reference evidence="3" key="1">
    <citation type="submission" date="2010-12" db="EMBL/GenBank/DDBJ databases">
        <title>The Genome Sequence of Coprobacillus sp. strain 29_1.</title>
        <authorList>
            <consortium name="The Broad Institute Genome Sequencing Platform"/>
            <person name="Earl A."/>
            <person name="Ward D."/>
            <person name="Feldgarden M."/>
            <person name="Gevers D."/>
            <person name="Daigneault M."/>
            <person name="Sibley C.D."/>
            <person name="White A."/>
            <person name="Strauss J."/>
            <person name="Allen-Vercoe E."/>
            <person name="Young S.K."/>
            <person name="Zeng Q."/>
            <person name="Gargeya S."/>
            <person name="Fitzgerald M."/>
            <person name="Haas B."/>
            <person name="Abouelleil A."/>
            <person name="Alvarado L."/>
            <person name="Arachchi H.M."/>
            <person name="Berlin A."/>
            <person name="Brown A."/>
            <person name="Chapman S.B."/>
            <person name="Chen Z."/>
            <person name="Dunbar C."/>
            <person name="Freedman E."/>
            <person name="Gearin G."/>
            <person name="Gellesch M."/>
            <person name="Goldberg J."/>
            <person name="Griggs A."/>
            <person name="Gujja S."/>
            <person name="Heilman E."/>
            <person name="Heiman D."/>
            <person name="Howarth C."/>
            <person name="Larson L."/>
            <person name="Lui A."/>
            <person name="MacDonald P.J.P."/>
            <person name="Mehta T."/>
            <person name="Montmayeur A."/>
            <person name="Murphy C."/>
            <person name="Neiman D."/>
            <person name="Pearson M."/>
            <person name="Priest M."/>
            <person name="Roberts A."/>
            <person name="Saif S."/>
            <person name="Shea T."/>
            <person name="Shenoy N."/>
            <person name="Sisk P."/>
            <person name="Stolte C."/>
            <person name="Sykes S."/>
            <person name="White J."/>
            <person name="Yandava C."/>
            <person name="Nusbaum C."/>
            <person name="Birren B."/>
        </authorList>
    </citation>
    <scope>NUCLEOTIDE SEQUENCE [LARGE SCALE GENOMIC DNA]</scope>
    <source>
        <strain evidence="3">29_1</strain>
    </source>
</reference>
<proteinExistence type="predicted"/>
<evidence type="ECO:0000313" key="4">
    <source>
        <dbReference type="Proteomes" id="UP000003157"/>
    </source>
</evidence>
<dbReference type="HOGENOM" id="CLU_118960_0_0_9"/>
<dbReference type="GO" id="GO:0016491">
    <property type="term" value="F:oxidoreductase activity"/>
    <property type="evidence" value="ECO:0007669"/>
    <property type="project" value="InterPro"/>
</dbReference>
<dbReference type="eggNOG" id="COG1395">
    <property type="taxonomic scope" value="Bacteria"/>
</dbReference>
<dbReference type="PROSITE" id="PS50943">
    <property type="entry name" value="HTH_CROC1"/>
    <property type="match status" value="1"/>
</dbReference>
<evidence type="ECO:0000256" key="1">
    <source>
        <dbReference type="ARBA" id="ARBA00023125"/>
    </source>
</evidence>
<dbReference type="Pfam" id="PF01381">
    <property type="entry name" value="HTH_3"/>
    <property type="match status" value="1"/>
</dbReference>
<dbReference type="InterPro" id="IPR036073">
    <property type="entry name" value="Desulfoferrodoxin_Fe-bd_dom_sf"/>
</dbReference>
<dbReference type="Gene3D" id="1.10.260.40">
    <property type="entry name" value="lambda repressor-like DNA-binding domains"/>
    <property type="match status" value="1"/>
</dbReference>
<dbReference type="STRING" id="100884.GCA_000269565_02126"/>
<dbReference type="OrthoDB" id="9801008at2"/>
<evidence type="ECO:0000259" key="2">
    <source>
        <dbReference type="PROSITE" id="PS50943"/>
    </source>
</evidence>
<accession>E7GB85</accession>
<dbReference type="GeneID" id="78229965"/>
<dbReference type="GO" id="GO:0005506">
    <property type="term" value="F:iron ion binding"/>
    <property type="evidence" value="ECO:0007669"/>
    <property type="project" value="InterPro"/>
</dbReference>
<evidence type="ECO:0000313" key="3">
    <source>
        <dbReference type="EMBL" id="EFW04620.1"/>
    </source>
</evidence>
<organism evidence="3 4">
    <name type="scientific">Coprobacillus cateniformis</name>
    <dbReference type="NCBI Taxonomy" id="100884"/>
    <lineage>
        <taxon>Bacteria</taxon>
        <taxon>Bacillati</taxon>
        <taxon>Bacillota</taxon>
        <taxon>Erysipelotrichia</taxon>
        <taxon>Erysipelotrichales</taxon>
        <taxon>Coprobacillaceae</taxon>
        <taxon>Coprobacillus</taxon>
    </lineage>
</organism>
<dbReference type="PANTHER" id="PTHR46558:SF11">
    <property type="entry name" value="HTH-TYPE TRANSCRIPTIONAL REGULATOR XRE"/>
    <property type="match status" value="1"/>
</dbReference>
<dbReference type="AlphaFoldDB" id="E7GB85"/>
<keyword evidence="4" id="KW-1185">Reference proteome</keyword>
<dbReference type="PANTHER" id="PTHR46558">
    <property type="entry name" value="TRACRIPTIONAL REGULATORY PROTEIN-RELATED-RELATED"/>
    <property type="match status" value="1"/>
</dbReference>
<dbReference type="Proteomes" id="UP000003157">
    <property type="component" value="Unassembled WGS sequence"/>
</dbReference>
<dbReference type="CDD" id="cd00093">
    <property type="entry name" value="HTH_XRE"/>
    <property type="match status" value="1"/>
</dbReference>
<sequence>MDCQKVGDLIYRLRKEKQLTQKELANQIGISDKTISKWERGLGCPDVSLLKDLSEIFQINIEKILDGKLTSNIRKGGNMKRIEFYVCPLCGNVLTSSNYVDISCCGRQLDPLTIVDHQIPFQMKNIDGESLLTFDCQMSKEDYISFVAYVEYDRYYFIKLYPEQAPEVRLPELRRGKLYCYSIKEGFMLLK</sequence>